<evidence type="ECO:0000256" key="3">
    <source>
        <dbReference type="ARBA" id="ARBA00023098"/>
    </source>
</evidence>
<comment type="caution">
    <text evidence="5">The sequence shown here is derived from an EMBL/GenBank/DDBJ whole genome shotgun (WGS) entry which is preliminary data.</text>
</comment>
<evidence type="ECO:0000256" key="2">
    <source>
        <dbReference type="ARBA" id="ARBA00022963"/>
    </source>
</evidence>
<dbReference type="InterPro" id="IPR001736">
    <property type="entry name" value="PLipase_D/transphosphatidylase"/>
</dbReference>
<dbReference type="AlphaFoldDB" id="X1CCL3"/>
<dbReference type="GO" id="GO:0016042">
    <property type="term" value="P:lipid catabolic process"/>
    <property type="evidence" value="ECO:0007669"/>
    <property type="project" value="UniProtKB-KW"/>
</dbReference>
<organism evidence="5">
    <name type="scientific">marine sediment metagenome</name>
    <dbReference type="NCBI Taxonomy" id="412755"/>
    <lineage>
        <taxon>unclassified sequences</taxon>
        <taxon>metagenomes</taxon>
        <taxon>ecological metagenomes</taxon>
    </lineage>
</organism>
<dbReference type="InterPro" id="IPR051406">
    <property type="entry name" value="PLD_domain"/>
</dbReference>
<protein>
    <recommendedName>
        <fullName evidence="4">PLD phosphodiesterase domain-containing protein</fullName>
    </recommendedName>
</protein>
<evidence type="ECO:0000313" key="5">
    <source>
        <dbReference type="EMBL" id="GAH05332.1"/>
    </source>
</evidence>
<gene>
    <name evidence="5" type="ORF">S01H4_38508</name>
</gene>
<dbReference type="Pfam" id="PF13091">
    <property type="entry name" value="PLDc_2"/>
    <property type="match status" value="1"/>
</dbReference>
<proteinExistence type="predicted"/>
<accession>X1CCL3</accession>
<name>X1CCL3_9ZZZZ</name>
<dbReference type="PANTHER" id="PTHR43856:SF1">
    <property type="entry name" value="MITOCHONDRIAL CARDIOLIPIN HYDROLASE"/>
    <property type="match status" value="1"/>
</dbReference>
<dbReference type="InterPro" id="IPR025202">
    <property type="entry name" value="PLD-like_dom"/>
</dbReference>
<keyword evidence="2" id="KW-0442">Lipid degradation</keyword>
<evidence type="ECO:0000256" key="1">
    <source>
        <dbReference type="ARBA" id="ARBA00022801"/>
    </source>
</evidence>
<dbReference type="GO" id="GO:0016891">
    <property type="term" value="F:RNA endonuclease activity producing 5'-phosphomonoesters, hydrolytic mechanism"/>
    <property type="evidence" value="ECO:0007669"/>
    <property type="project" value="TreeGrafter"/>
</dbReference>
<dbReference type="Gene3D" id="3.30.870.10">
    <property type="entry name" value="Endonuclease Chain A"/>
    <property type="match status" value="1"/>
</dbReference>
<keyword evidence="3" id="KW-0443">Lipid metabolism</keyword>
<dbReference type="PROSITE" id="PS50035">
    <property type="entry name" value="PLD"/>
    <property type="match status" value="1"/>
</dbReference>
<evidence type="ECO:0000259" key="4">
    <source>
        <dbReference type="PROSITE" id="PS50035"/>
    </source>
</evidence>
<dbReference type="SUPFAM" id="SSF56024">
    <property type="entry name" value="Phospholipase D/nuclease"/>
    <property type="match status" value="1"/>
</dbReference>
<feature type="domain" description="PLD phosphodiesterase" evidence="4">
    <location>
        <begin position="1"/>
        <end position="24"/>
    </location>
</feature>
<keyword evidence="1" id="KW-0378">Hydrolase</keyword>
<dbReference type="PANTHER" id="PTHR43856">
    <property type="entry name" value="CARDIOLIPIN HYDROLASE"/>
    <property type="match status" value="1"/>
</dbReference>
<dbReference type="EMBL" id="BART01020771">
    <property type="protein sequence ID" value="GAH05332.1"/>
    <property type="molecule type" value="Genomic_DNA"/>
</dbReference>
<sequence length="60" mass="7008">MHHKVIIIDERIVVTGSYNFSINARTRNDENTLIIHSPPISTLFRDEFARVWVIAQESQK</sequence>
<reference evidence="5" key="1">
    <citation type="journal article" date="2014" name="Front. Microbiol.">
        <title>High frequency of phylogenetically diverse reductive dehalogenase-homologous genes in deep subseafloor sedimentary metagenomes.</title>
        <authorList>
            <person name="Kawai M."/>
            <person name="Futagami T."/>
            <person name="Toyoda A."/>
            <person name="Takaki Y."/>
            <person name="Nishi S."/>
            <person name="Hori S."/>
            <person name="Arai W."/>
            <person name="Tsubouchi T."/>
            <person name="Morono Y."/>
            <person name="Uchiyama I."/>
            <person name="Ito T."/>
            <person name="Fujiyama A."/>
            <person name="Inagaki F."/>
            <person name="Takami H."/>
        </authorList>
    </citation>
    <scope>NUCLEOTIDE SEQUENCE</scope>
    <source>
        <strain evidence="5">Expedition CK06-06</strain>
    </source>
</reference>